<dbReference type="Proteomes" id="UP001500067">
    <property type="component" value="Unassembled WGS sequence"/>
</dbReference>
<feature type="signal peptide" evidence="1">
    <location>
        <begin position="1"/>
        <end position="28"/>
    </location>
</feature>
<accession>A0ABP8NJD1</accession>
<protein>
    <recommendedName>
        <fullName evidence="4">DUF4177 domain-containing protein</fullName>
    </recommendedName>
</protein>
<reference evidence="3" key="1">
    <citation type="journal article" date="2019" name="Int. J. Syst. Evol. Microbiol.">
        <title>The Global Catalogue of Microorganisms (GCM) 10K type strain sequencing project: providing services to taxonomists for standard genome sequencing and annotation.</title>
        <authorList>
            <consortium name="The Broad Institute Genomics Platform"/>
            <consortium name="The Broad Institute Genome Sequencing Center for Infectious Disease"/>
            <person name="Wu L."/>
            <person name="Ma J."/>
        </authorList>
    </citation>
    <scope>NUCLEOTIDE SEQUENCE [LARGE SCALE GENOMIC DNA]</scope>
    <source>
        <strain evidence="3">JCM 32105</strain>
    </source>
</reference>
<keyword evidence="1" id="KW-0732">Signal</keyword>
<keyword evidence="3" id="KW-1185">Reference proteome</keyword>
<comment type="caution">
    <text evidence="2">The sequence shown here is derived from an EMBL/GenBank/DDBJ whole genome shotgun (WGS) entry which is preliminary data.</text>
</comment>
<evidence type="ECO:0008006" key="4">
    <source>
        <dbReference type="Google" id="ProtNLM"/>
    </source>
</evidence>
<organism evidence="2 3">
    <name type="scientific">Nemorincola caseinilytica</name>
    <dbReference type="NCBI Taxonomy" id="2054315"/>
    <lineage>
        <taxon>Bacteria</taxon>
        <taxon>Pseudomonadati</taxon>
        <taxon>Bacteroidota</taxon>
        <taxon>Chitinophagia</taxon>
        <taxon>Chitinophagales</taxon>
        <taxon>Chitinophagaceae</taxon>
        <taxon>Nemorincola</taxon>
    </lineage>
</organism>
<dbReference type="EMBL" id="BAABFA010000011">
    <property type="protein sequence ID" value="GAA4466328.1"/>
    <property type="molecule type" value="Genomic_DNA"/>
</dbReference>
<feature type="chain" id="PRO_5045195923" description="DUF4177 domain-containing protein" evidence="1">
    <location>
        <begin position="29"/>
        <end position="139"/>
    </location>
</feature>
<name>A0ABP8NJD1_9BACT</name>
<proteinExistence type="predicted"/>
<evidence type="ECO:0000313" key="3">
    <source>
        <dbReference type="Proteomes" id="UP001500067"/>
    </source>
</evidence>
<sequence>MKQHITTIVVAAASALCTMGIFSFKTTAPDNGATPVNYIYKQITAVESVVPGGMGRSRLLTTDDGGQMLEKELKNFYSMVGINFENIANNDRVIVDRLNDYSAQGWELVQVSTATNQQSSNGSSSGGIFITRYMLRKLR</sequence>
<gene>
    <name evidence="2" type="ORF">GCM10023093_20310</name>
</gene>
<dbReference type="RefSeq" id="WP_345082564.1">
    <property type="nucleotide sequence ID" value="NZ_BAABFA010000011.1"/>
</dbReference>
<evidence type="ECO:0000313" key="2">
    <source>
        <dbReference type="EMBL" id="GAA4466328.1"/>
    </source>
</evidence>
<evidence type="ECO:0000256" key="1">
    <source>
        <dbReference type="SAM" id="SignalP"/>
    </source>
</evidence>